<proteinExistence type="predicted"/>
<reference evidence="1" key="2">
    <citation type="journal article" date="2015" name="Data Brief">
        <title>Shoot transcriptome of the giant reed, Arundo donax.</title>
        <authorList>
            <person name="Barrero R.A."/>
            <person name="Guerrero F.D."/>
            <person name="Moolhuijzen P."/>
            <person name="Goolsby J.A."/>
            <person name="Tidwell J."/>
            <person name="Bellgard S.E."/>
            <person name="Bellgard M.I."/>
        </authorList>
    </citation>
    <scope>NUCLEOTIDE SEQUENCE</scope>
    <source>
        <tissue evidence="1">Shoot tissue taken approximately 20 cm above the soil surface</tissue>
    </source>
</reference>
<accession>A0A0A8Y5L2</accession>
<name>A0A0A8Y5L2_ARUDO</name>
<sequence>MDPSEQFRLLQSCVLTI</sequence>
<organism evidence="1">
    <name type="scientific">Arundo donax</name>
    <name type="common">Giant reed</name>
    <name type="synonym">Donax arundinaceus</name>
    <dbReference type="NCBI Taxonomy" id="35708"/>
    <lineage>
        <taxon>Eukaryota</taxon>
        <taxon>Viridiplantae</taxon>
        <taxon>Streptophyta</taxon>
        <taxon>Embryophyta</taxon>
        <taxon>Tracheophyta</taxon>
        <taxon>Spermatophyta</taxon>
        <taxon>Magnoliopsida</taxon>
        <taxon>Liliopsida</taxon>
        <taxon>Poales</taxon>
        <taxon>Poaceae</taxon>
        <taxon>PACMAD clade</taxon>
        <taxon>Arundinoideae</taxon>
        <taxon>Arundineae</taxon>
        <taxon>Arundo</taxon>
    </lineage>
</organism>
<protein>
    <submittedName>
        <fullName evidence="1">Uncharacterized protein</fullName>
    </submittedName>
</protein>
<evidence type="ECO:0000313" key="1">
    <source>
        <dbReference type="EMBL" id="JAD20263.1"/>
    </source>
</evidence>
<reference evidence="1" key="1">
    <citation type="submission" date="2014-09" db="EMBL/GenBank/DDBJ databases">
        <authorList>
            <person name="Magalhaes I.L.F."/>
            <person name="Oliveira U."/>
            <person name="Santos F.R."/>
            <person name="Vidigal T.H.D.A."/>
            <person name="Brescovit A.D."/>
            <person name="Santos A.J."/>
        </authorList>
    </citation>
    <scope>NUCLEOTIDE SEQUENCE</scope>
    <source>
        <tissue evidence="1">Shoot tissue taken approximately 20 cm above the soil surface</tissue>
    </source>
</reference>
<dbReference type="AlphaFoldDB" id="A0A0A8Y5L2"/>
<dbReference type="EMBL" id="GBRH01277632">
    <property type="protein sequence ID" value="JAD20263.1"/>
    <property type="molecule type" value="Transcribed_RNA"/>
</dbReference>